<evidence type="ECO:0000313" key="1">
    <source>
        <dbReference type="EMBL" id="KCW59933.1"/>
    </source>
</evidence>
<protein>
    <submittedName>
        <fullName evidence="1">Uncharacterized protein</fullName>
    </submittedName>
</protein>
<dbReference type="Gramene" id="KCW59933">
    <property type="protein sequence ID" value="KCW59933"/>
    <property type="gene ID" value="EUGRSUZ_H02657"/>
</dbReference>
<dbReference type="EMBL" id="KK198760">
    <property type="protein sequence ID" value="KCW59933.1"/>
    <property type="molecule type" value="Genomic_DNA"/>
</dbReference>
<dbReference type="AlphaFoldDB" id="A0A059B1G4"/>
<proteinExistence type="predicted"/>
<dbReference type="InParanoid" id="A0A059B1G4"/>
<name>A0A059B1G4_EUCGR</name>
<sequence>MVMMMVMSSSKAMGIAAPSRNGNSMTSVHLSKKTMPMRMGMLMMLQFAYKPMYAVPKPMPLHEPMMAMSQKTMPMMSSSQTIPAVISSPMMAMAMTEMRFMAMMSLAMV</sequence>
<accession>A0A059B1G4</accession>
<organism evidence="1">
    <name type="scientific">Eucalyptus grandis</name>
    <name type="common">Flooded gum</name>
    <dbReference type="NCBI Taxonomy" id="71139"/>
    <lineage>
        <taxon>Eukaryota</taxon>
        <taxon>Viridiplantae</taxon>
        <taxon>Streptophyta</taxon>
        <taxon>Embryophyta</taxon>
        <taxon>Tracheophyta</taxon>
        <taxon>Spermatophyta</taxon>
        <taxon>Magnoliopsida</taxon>
        <taxon>eudicotyledons</taxon>
        <taxon>Gunneridae</taxon>
        <taxon>Pentapetalae</taxon>
        <taxon>rosids</taxon>
        <taxon>malvids</taxon>
        <taxon>Myrtales</taxon>
        <taxon>Myrtaceae</taxon>
        <taxon>Myrtoideae</taxon>
        <taxon>Eucalypteae</taxon>
        <taxon>Eucalyptus</taxon>
    </lineage>
</organism>
<gene>
    <name evidence="1" type="ORF">EUGRSUZ_H02657</name>
</gene>
<reference evidence="1" key="1">
    <citation type="submission" date="2013-07" db="EMBL/GenBank/DDBJ databases">
        <title>The genome of Eucalyptus grandis.</title>
        <authorList>
            <person name="Schmutz J."/>
            <person name="Hayes R."/>
            <person name="Myburg A."/>
            <person name="Tuskan G."/>
            <person name="Grattapaglia D."/>
            <person name="Rokhsar D.S."/>
        </authorList>
    </citation>
    <scope>NUCLEOTIDE SEQUENCE</scope>
    <source>
        <tissue evidence="1">Leaf extractions</tissue>
    </source>
</reference>